<dbReference type="Gene3D" id="1.25.40.10">
    <property type="entry name" value="Tetratricopeptide repeat domain"/>
    <property type="match status" value="1"/>
</dbReference>
<dbReference type="OrthoDB" id="5295174at2"/>
<dbReference type="GO" id="GO:0003700">
    <property type="term" value="F:DNA-binding transcription factor activity"/>
    <property type="evidence" value="ECO:0007669"/>
    <property type="project" value="InterPro"/>
</dbReference>
<dbReference type="STRING" id="452084.AR438_10870"/>
<feature type="transmembrane region" description="Helical" evidence="1">
    <location>
        <begin position="384"/>
        <end position="404"/>
    </location>
</feature>
<evidence type="ECO:0000259" key="2">
    <source>
        <dbReference type="PROSITE" id="PS01124"/>
    </source>
</evidence>
<keyword evidence="1" id="KW-0472">Membrane</keyword>
<protein>
    <recommendedName>
        <fullName evidence="2">HTH araC/xylS-type domain-containing protein</fullName>
    </recommendedName>
</protein>
<sequence length="569" mass="67331">MKIFNKLLLSLLILTFCHLKSQYAEKYTYAQLDEIFDAYEENDERAMVFVSMYIAKAKKEQQSYQLIAGYDEAAYYTRSVDRKIKYADSAVSVALQMRDADLTAMAYLKRGIIFYYNKRDYRKALNEYLTAFKTAKNTDDLYLYNKILYHLGIVRCYLGYYQEAALHFKETASYYEKNISDEEHPYIRSNNEHGYLNSIYRLSTCYRNLKSYRREDSLIIVGIKRVKNTEEFAQEFAYFQKAKGIQSLRNGKSAEAERYLKTAEKILREEEDFAALAGVDFYLGKLNFTNGKRDKALVYFKKVDSILNKFNFVTPEVVNNYKYLIQYAKQKGDDRLQLYYTNKLLRADSVITTDFAVLSTKMLREYQIDRLNESRDRLVRKHKYGSTFLSLIIAGGLLAFYFFVIRSRQKEKLLTIKYEELLQKLKNEDETNTEIVEINLDSVKSTHNDERVKEILKNLKIFEEKKQFLDKELKLPDVARLIKSHRSELSFVLNEHLKMSFTEYLKILRIQYITKQLMDNKVFLQYSMDTLTAECGMKNRNVFSNHFLQINGIRPADFVRKRLEELENT</sequence>
<dbReference type="PROSITE" id="PS01124">
    <property type="entry name" value="HTH_ARAC_FAMILY_2"/>
    <property type="match status" value="1"/>
</dbReference>
<evidence type="ECO:0000256" key="1">
    <source>
        <dbReference type="SAM" id="Phobius"/>
    </source>
</evidence>
<evidence type="ECO:0000313" key="3">
    <source>
        <dbReference type="EMBL" id="KQK26075.1"/>
    </source>
</evidence>
<keyword evidence="4" id="KW-1185">Reference proteome</keyword>
<organism evidence="3 4">
    <name type="scientific">Chryseobacterium aquaticum</name>
    <dbReference type="NCBI Taxonomy" id="452084"/>
    <lineage>
        <taxon>Bacteria</taxon>
        <taxon>Pseudomonadati</taxon>
        <taxon>Bacteroidota</taxon>
        <taxon>Flavobacteriia</taxon>
        <taxon>Flavobacteriales</taxon>
        <taxon>Weeksellaceae</taxon>
        <taxon>Chryseobacterium group</taxon>
        <taxon>Chryseobacterium</taxon>
    </lineage>
</organism>
<keyword evidence="1" id="KW-1133">Transmembrane helix</keyword>
<proteinExistence type="predicted"/>
<keyword evidence="1" id="KW-0812">Transmembrane</keyword>
<evidence type="ECO:0000313" key="4">
    <source>
        <dbReference type="Proteomes" id="UP000051682"/>
    </source>
</evidence>
<accession>A0A0Q3K8W9</accession>
<gene>
    <name evidence="3" type="ORF">AR438_10870</name>
</gene>
<comment type="caution">
    <text evidence="3">The sequence shown here is derived from an EMBL/GenBank/DDBJ whole genome shotgun (WGS) entry which is preliminary data.</text>
</comment>
<dbReference type="Gene3D" id="1.10.10.60">
    <property type="entry name" value="Homeodomain-like"/>
    <property type="match status" value="1"/>
</dbReference>
<name>A0A0Q3K8W9_9FLAO</name>
<dbReference type="RefSeq" id="WP_056015117.1">
    <property type="nucleotide sequence ID" value="NZ_LLYZ01000005.1"/>
</dbReference>
<dbReference type="AlphaFoldDB" id="A0A0Q3K8W9"/>
<dbReference type="GO" id="GO:0043565">
    <property type="term" value="F:sequence-specific DNA binding"/>
    <property type="evidence" value="ECO:0007669"/>
    <property type="project" value="InterPro"/>
</dbReference>
<dbReference type="InterPro" id="IPR011990">
    <property type="entry name" value="TPR-like_helical_dom_sf"/>
</dbReference>
<dbReference type="EMBL" id="LLYZ01000005">
    <property type="protein sequence ID" value="KQK26075.1"/>
    <property type="molecule type" value="Genomic_DNA"/>
</dbReference>
<dbReference type="InterPro" id="IPR018060">
    <property type="entry name" value="HTH_AraC"/>
</dbReference>
<dbReference type="SMART" id="SM00342">
    <property type="entry name" value="HTH_ARAC"/>
    <property type="match status" value="1"/>
</dbReference>
<dbReference type="SUPFAM" id="SSF48452">
    <property type="entry name" value="TPR-like"/>
    <property type="match status" value="1"/>
</dbReference>
<dbReference type="Proteomes" id="UP000051682">
    <property type="component" value="Unassembled WGS sequence"/>
</dbReference>
<feature type="domain" description="HTH araC/xylS-type" evidence="2">
    <location>
        <begin position="459"/>
        <end position="561"/>
    </location>
</feature>
<reference evidence="3 4" key="1">
    <citation type="submission" date="2015-10" db="EMBL/GenBank/DDBJ databases">
        <title>Chryseobacterium aquaticum genome.</title>
        <authorList>
            <person name="Newman J.D."/>
            <person name="Ferguson M.B."/>
            <person name="Miller J.R."/>
        </authorList>
    </citation>
    <scope>NUCLEOTIDE SEQUENCE [LARGE SCALE GENOMIC DNA]</scope>
    <source>
        <strain evidence="3 4">KCTC 12483</strain>
    </source>
</reference>